<reference evidence="1" key="1">
    <citation type="submission" date="2021-01" db="EMBL/GenBank/DDBJ databases">
        <title>Whole genome shotgun sequence of Actinoplanes ferrugineus NBRC 15555.</title>
        <authorList>
            <person name="Komaki H."/>
            <person name="Tamura T."/>
        </authorList>
    </citation>
    <scope>NUCLEOTIDE SEQUENCE</scope>
    <source>
        <strain evidence="1">NBRC 15555</strain>
    </source>
</reference>
<dbReference type="EMBL" id="BOMM01000028">
    <property type="protein sequence ID" value="GIE11263.1"/>
    <property type="molecule type" value="Genomic_DNA"/>
</dbReference>
<dbReference type="AlphaFoldDB" id="A0A919J1L4"/>
<evidence type="ECO:0000313" key="1">
    <source>
        <dbReference type="EMBL" id="GIE11263.1"/>
    </source>
</evidence>
<dbReference type="Proteomes" id="UP000598174">
    <property type="component" value="Unassembled WGS sequence"/>
</dbReference>
<gene>
    <name evidence="1" type="ORF">Afe05nite_31030</name>
</gene>
<sequence length="219" mass="24212">MQPPDRRRATLARVSYNGRMRVFELLEALEDVPGAEVKIRRGALNVHQPALGDTVILDPDDVTEAESVFVPTGEPAVQLEIRRGREILPLIVTTGDFVFTPAYADAVLAAGSQVLVPAMPSLVGYSEMHRDVRAFGKAMDEKGFEDQMLAATLIAHRCFLAGALRVGLWPVRVAAWWEYAHARVIRSVALPRFRADETWDDLMADVTEARQQTPSTSTS</sequence>
<evidence type="ECO:0000313" key="2">
    <source>
        <dbReference type="Proteomes" id="UP000598174"/>
    </source>
</evidence>
<accession>A0A919J1L4</accession>
<protein>
    <submittedName>
        <fullName evidence="1">Uncharacterized protein</fullName>
    </submittedName>
</protein>
<comment type="caution">
    <text evidence="1">The sequence shown here is derived from an EMBL/GenBank/DDBJ whole genome shotgun (WGS) entry which is preliminary data.</text>
</comment>
<name>A0A919J1L4_9ACTN</name>
<keyword evidence="2" id="KW-1185">Reference proteome</keyword>
<proteinExistence type="predicted"/>
<organism evidence="1 2">
    <name type="scientific">Paractinoplanes ferrugineus</name>
    <dbReference type="NCBI Taxonomy" id="113564"/>
    <lineage>
        <taxon>Bacteria</taxon>
        <taxon>Bacillati</taxon>
        <taxon>Actinomycetota</taxon>
        <taxon>Actinomycetes</taxon>
        <taxon>Micromonosporales</taxon>
        <taxon>Micromonosporaceae</taxon>
        <taxon>Paractinoplanes</taxon>
    </lineage>
</organism>